<organism evidence="4 7">
    <name type="scientific">Actinopolyspora erythraea</name>
    <dbReference type="NCBI Taxonomy" id="414996"/>
    <lineage>
        <taxon>Bacteria</taxon>
        <taxon>Bacillati</taxon>
        <taxon>Actinomycetota</taxon>
        <taxon>Actinomycetes</taxon>
        <taxon>Actinopolysporales</taxon>
        <taxon>Actinopolysporaceae</taxon>
        <taxon>Actinopolyspora</taxon>
    </lineage>
</organism>
<dbReference type="OrthoDB" id="3497025at2"/>
<dbReference type="PANTHER" id="PTHR43606">
    <property type="entry name" value="PHOSPHATASE, PUTATIVE (AFU_ORTHOLOGUE AFUA_6G08710)-RELATED"/>
    <property type="match status" value="1"/>
</dbReference>
<evidence type="ECO:0000313" key="5">
    <source>
        <dbReference type="EMBL" id="KGI82184.1"/>
    </source>
</evidence>
<dbReference type="Proteomes" id="UP000029737">
    <property type="component" value="Unassembled WGS sequence"/>
</dbReference>
<evidence type="ECO:0000256" key="1">
    <source>
        <dbReference type="SAM" id="MobiDB-lite"/>
    </source>
</evidence>
<evidence type="ECO:0000313" key="6">
    <source>
        <dbReference type="Proteomes" id="UP000029737"/>
    </source>
</evidence>
<dbReference type="Gene3D" id="3.60.21.70">
    <property type="entry name" value="PhoD-like phosphatase"/>
    <property type="match status" value="1"/>
</dbReference>
<evidence type="ECO:0000313" key="7">
    <source>
        <dbReference type="Proteomes" id="UP000215043"/>
    </source>
</evidence>
<reference evidence="5 6" key="1">
    <citation type="journal article" date="2014" name="PLoS ONE">
        <title>Identification and Characterization of a New Erythromycin Biosynthetic Gene Cluster in Actinopolyspora erythraea YIM90600, a Novel Erythronolide-Producing Halophilic Actinomycete Isolated from Salt Field.</title>
        <authorList>
            <person name="Chen D."/>
            <person name="Feng J."/>
            <person name="Huang L."/>
            <person name="Zhang Q."/>
            <person name="Wu J."/>
            <person name="Zhu X."/>
            <person name="Duan Y."/>
            <person name="Xu Z."/>
        </authorList>
    </citation>
    <scope>NUCLEOTIDE SEQUENCE [LARGE SCALE GENOMIC DNA]</scope>
    <source>
        <strain evidence="5 6">YIM90600</strain>
    </source>
</reference>
<feature type="domain" description="Phospholipase D N-terminal" evidence="3">
    <location>
        <begin position="60"/>
        <end position="158"/>
    </location>
</feature>
<dbReference type="InterPro" id="IPR018946">
    <property type="entry name" value="PhoD-like_MPP"/>
</dbReference>
<accession>A0A099D819</accession>
<evidence type="ECO:0000313" key="4">
    <source>
        <dbReference type="EMBL" id="ASU80084.1"/>
    </source>
</evidence>
<dbReference type="Gene3D" id="2.60.40.380">
    <property type="entry name" value="Purple acid phosphatase-like, N-terminal"/>
    <property type="match status" value="1"/>
</dbReference>
<evidence type="ECO:0000259" key="3">
    <source>
        <dbReference type="Pfam" id="PF16655"/>
    </source>
</evidence>
<dbReference type="AlphaFoldDB" id="A0A099D819"/>
<dbReference type="EMBL" id="CP022752">
    <property type="protein sequence ID" value="ASU80084.1"/>
    <property type="molecule type" value="Genomic_DNA"/>
</dbReference>
<dbReference type="SUPFAM" id="SSF56300">
    <property type="entry name" value="Metallo-dependent phosphatases"/>
    <property type="match status" value="1"/>
</dbReference>
<sequence>MSDSTTSDPNNSVGRRSVLLGGAAAVGGAALAGTVAGAAYADGRGLPGAGIGRLREPFSLGVASGDPLPTGVVLWTRLAPEPTASDGRGGMPNRPYPVQWEVSEDERFARPVQRGWAWARPEEAHSVHVEVDGLRPGAEYFYRFRVGNDVSPTGRTRTAPPPGHLGDLTLCFASCSHFGDGYFTAYRRMAEDEPGLILHLGDYQYEYPASDGDVRKVLGPETRTLANYRQRHAQYKTDEDLQLAHSMAPWLVVWDDHETENNWADEVPEQPDPDFLDRRAAAFQAYYENMPLRRSSRPRGIDMRLYRRIRWGGLANFHMLDTRQYRDDQACGDGYGVACSDRFDPNRTITGERQERWILDGFRNTRARWDVLGQQVFFSKLDLDSGPGEGYNMDAWDGYVANRDRIAHGMANSNVRNGVVFTGDVHRHWAAEIRDSHDHPDSPPAGTEFITTSITSGGDGSEDTQRGVLDDNPHVKFYKDRRGYVRTRFSADELRVDYRTLDYVTERGAPARTEATFVVNDGEPKLHRRR</sequence>
<dbReference type="eggNOG" id="COG3540">
    <property type="taxonomic scope" value="Bacteria"/>
</dbReference>
<dbReference type="CDD" id="cd07389">
    <property type="entry name" value="MPP_PhoD"/>
    <property type="match status" value="1"/>
</dbReference>
<gene>
    <name evidence="4" type="ORF">CDG81_19495</name>
    <name evidence="5" type="ORF">IL38_05395</name>
</gene>
<evidence type="ECO:0000259" key="2">
    <source>
        <dbReference type="Pfam" id="PF09423"/>
    </source>
</evidence>
<dbReference type="InterPro" id="IPR006311">
    <property type="entry name" value="TAT_signal"/>
</dbReference>
<dbReference type="Proteomes" id="UP000215043">
    <property type="component" value="Chromosome"/>
</dbReference>
<dbReference type="InterPro" id="IPR029052">
    <property type="entry name" value="Metallo-depent_PP-like"/>
</dbReference>
<dbReference type="InterPro" id="IPR032093">
    <property type="entry name" value="PhoD_N"/>
</dbReference>
<dbReference type="Pfam" id="PF16655">
    <property type="entry name" value="PhoD_N"/>
    <property type="match status" value="1"/>
</dbReference>
<feature type="region of interest" description="Disordered" evidence="1">
    <location>
        <begin position="434"/>
        <end position="470"/>
    </location>
</feature>
<protein>
    <submittedName>
        <fullName evidence="4">Alkaline phosphatase</fullName>
    </submittedName>
</protein>
<dbReference type="EMBL" id="JPMV01000012">
    <property type="protein sequence ID" value="KGI82184.1"/>
    <property type="molecule type" value="Genomic_DNA"/>
</dbReference>
<feature type="domain" description="PhoD-like phosphatase metallophosphatase" evidence="2">
    <location>
        <begin position="170"/>
        <end position="498"/>
    </location>
</feature>
<keyword evidence="6" id="KW-1185">Reference proteome</keyword>
<name>A0A099D819_9ACTN</name>
<dbReference type="HOGENOM" id="CLU_015982_2_1_11"/>
<dbReference type="PANTHER" id="PTHR43606:SF2">
    <property type="entry name" value="ALKALINE PHOSPHATASE FAMILY PROTEIN (AFU_ORTHOLOGUE AFUA_5G03860)"/>
    <property type="match status" value="1"/>
</dbReference>
<reference evidence="4 7" key="2">
    <citation type="submission" date="2017-08" db="EMBL/GenBank/DDBJ databases">
        <title>The complete genome sequence of moderately halophilic actinomycete Actinopolyspora erythraea YIM 90600, the producer of novel erythromycin, novel actinopolysporins A-C and tubercidin.</title>
        <authorList>
            <person name="Yin M."/>
            <person name="Tang S."/>
        </authorList>
    </citation>
    <scope>NUCLEOTIDE SEQUENCE [LARGE SCALE GENOMIC DNA]</scope>
    <source>
        <strain evidence="4 7">YIM 90600</strain>
    </source>
</reference>
<dbReference type="RefSeq" id="WP_043570577.1">
    <property type="nucleotide sequence ID" value="NZ_CP022752.1"/>
</dbReference>
<dbReference type="Pfam" id="PF09423">
    <property type="entry name" value="PhoD"/>
    <property type="match status" value="1"/>
</dbReference>
<proteinExistence type="predicted"/>
<dbReference type="InterPro" id="IPR052900">
    <property type="entry name" value="Phospholipid_Metab_Enz"/>
</dbReference>
<dbReference type="KEGG" id="aey:CDG81_19495"/>
<dbReference type="PROSITE" id="PS51318">
    <property type="entry name" value="TAT"/>
    <property type="match status" value="1"/>
</dbReference>
<dbReference type="InterPro" id="IPR038607">
    <property type="entry name" value="PhoD-like_sf"/>
</dbReference>